<dbReference type="eggNOG" id="COG0511">
    <property type="taxonomic scope" value="Bacteria"/>
</dbReference>
<feature type="domain" description="Lipoyl-binding" evidence="2">
    <location>
        <begin position="71"/>
        <end position="142"/>
    </location>
</feature>
<dbReference type="AlphaFoldDB" id="S0EXU7"/>
<dbReference type="InterPro" id="IPR050709">
    <property type="entry name" value="Biotin_Carboxyl_Carrier/Decarb"/>
</dbReference>
<dbReference type="PANTHER" id="PTHR45266">
    <property type="entry name" value="OXALOACETATE DECARBOXYLASE ALPHA CHAIN"/>
    <property type="match status" value="1"/>
</dbReference>
<dbReference type="PATRIC" id="fig|1303518.3.peg.2834"/>
<evidence type="ECO:0000313" key="4">
    <source>
        <dbReference type="Proteomes" id="UP000014227"/>
    </source>
</evidence>
<dbReference type="Pfam" id="PF00364">
    <property type="entry name" value="Biotin_lipoyl"/>
    <property type="match status" value="1"/>
</dbReference>
<protein>
    <submittedName>
        <fullName evidence="3">Biotin carboxyl carrier protein</fullName>
    </submittedName>
</protein>
<dbReference type="RefSeq" id="WP_016484027.1">
    <property type="nucleotide sequence ID" value="NC_021487.1"/>
</dbReference>
<dbReference type="InterPro" id="IPR011053">
    <property type="entry name" value="Single_hybrid_motif"/>
</dbReference>
<dbReference type="OrthoDB" id="9811735at2"/>
<reference evidence="4" key="1">
    <citation type="submission" date="2013-03" db="EMBL/GenBank/DDBJ databases">
        <title>Genome sequence of Chthonomonas calidirosea, the first sequenced genome from the Armatimonadetes phylum (formally candidate division OP10).</title>
        <authorList>
            <person name="Lee K.C.Y."/>
            <person name="Morgan X.C."/>
            <person name="Dunfield P.F."/>
            <person name="Tamas I."/>
            <person name="Houghton K.M."/>
            <person name="Vyssotski M."/>
            <person name="Ryan J.L.J."/>
            <person name="Lagutin K."/>
            <person name="McDonald I.R."/>
            <person name="Stott M.B."/>
        </authorList>
    </citation>
    <scope>NUCLEOTIDE SEQUENCE [LARGE SCALE GENOMIC DNA]</scope>
    <source>
        <strain evidence="4">DSM 23976 / ICMP 18418 / T49</strain>
    </source>
</reference>
<organism evidence="3 4">
    <name type="scientific">Chthonomonas calidirosea (strain DSM 23976 / ICMP 18418 / T49)</name>
    <dbReference type="NCBI Taxonomy" id="1303518"/>
    <lineage>
        <taxon>Bacteria</taxon>
        <taxon>Bacillati</taxon>
        <taxon>Armatimonadota</taxon>
        <taxon>Chthonomonadia</taxon>
        <taxon>Chthonomonadales</taxon>
        <taxon>Chthonomonadaceae</taxon>
        <taxon>Chthonomonas</taxon>
    </lineage>
</organism>
<keyword evidence="4" id="KW-1185">Reference proteome</keyword>
<dbReference type="HOGENOM" id="CLU_016733_3_0_0"/>
<dbReference type="EMBL" id="HF951689">
    <property type="protein sequence ID" value="CCW36519.1"/>
    <property type="molecule type" value="Genomic_DNA"/>
</dbReference>
<dbReference type="Proteomes" id="UP000014227">
    <property type="component" value="Chromosome I"/>
</dbReference>
<evidence type="ECO:0000256" key="1">
    <source>
        <dbReference type="ARBA" id="ARBA00023267"/>
    </source>
</evidence>
<accession>S0EXU7</accession>
<dbReference type="STRING" id="454171.CP488_01358"/>
<dbReference type="SUPFAM" id="SSF51230">
    <property type="entry name" value="Single hybrid motif"/>
    <property type="match status" value="1"/>
</dbReference>
<evidence type="ECO:0000313" key="3">
    <source>
        <dbReference type="EMBL" id="CCW36519.1"/>
    </source>
</evidence>
<proteinExistence type="predicted"/>
<name>S0EXU7_CHTCT</name>
<dbReference type="PANTHER" id="PTHR45266:SF3">
    <property type="entry name" value="OXALOACETATE DECARBOXYLASE ALPHA CHAIN"/>
    <property type="match status" value="1"/>
</dbReference>
<dbReference type="KEGG" id="ccz:CCALI_02730"/>
<dbReference type="PROSITE" id="PS50968">
    <property type="entry name" value="BIOTINYL_LIPOYL"/>
    <property type="match status" value="1"/>
</dbReference>
<gene>
    <name evidence="3" type="ORF">CCALI_02730</name>
</gene>
<dbReference type="CDD" id="cd06850">
    <property type="entry name" value="biotinyl_domain"/>
    <property type="match status" value="1"/>
</dbReference>
<dbReference type="InterPro" id="IPR000089">
    <property type="entry name" value="Biotin_lipoyl"/>
</dbReference>
<evidence type="ECO:0000259" key="2">
    <source>
        <dbReference type="PROSITE" id="PS50968"/>
    </source>
</evidence>
<dbReference type="InParanoid" id="S0EXU7"/>
<keyword evidence="1" id="KW-0092">Biotin</keyword>
<dbReference type="Gene3D" id="2.40.50.100">
    <property type="match status" value="1"/>
</dbReference>
<sequence length="146" mass="16497">MDFEELERLVDLIQQASICEITLKRGDQRITIRRSLHPVFPPNQEMCLATSEDEMELAETSLSEESLRTETAYVKAPLVGIFTHVRPQVKVGTPVNEGQVIAQIEAMGIKNEVVAPIKGVVQEVFVEDMQPVEYDQELFLITSERP</sequence>